<organism evidence="2 3">
    <name type="scientific">Sporosarcina saromensis</name>
    <dbReference type="NCBI Taxonomy" id="359365"/>
    <lineage>
        <taxon>Bacteria</taxon>
        <taxon>Bacillati</taxon>
        <taxon>Bacillota</taxon>
        <taxon>Bacilli</taxon>
        <taxon>Bacillales</taxon>
        <taxon>Caryophanaceae</taxon>
        <taxon>Sporosarcina</taxon>
    </lineage>
</organism>
<evidence type="ECO:0008006" key="4">
    <source>
        <dbReference type="Google" id="ProtNLM"/>
    </source>
</evidence>
<comment type="caution">
    <text evidence="2">The sequence shown here is derived from an EMBL/GenBank/DDBJ whole genome shotgun (WGS) entry which is preliminary data.</text>
</comment>
<dbReference type="EMBL" id="JAUBDI010000008">
    <property type="protein sequence ID" value="MDW0113459.1"/>
    <property type="molecule type" value="Genomic_DNA"/>
</dbReference>
<keyword evidence="1" id="KW-0175">Coiled coil</keyword>
<name>A0ABU4G902_9BACL</name>
<evidence type="ECO:0000313" key="3">
    <source>
        <dbReference type="Proteomes" id="UP001282284"/>
    </source>
</evidence>
<accession>A0ABU4G902</accession>
<keyword evidence="3" id="KW-1185">Reference proteome</keyword>
<evidence type="ECO:0000313" key="2">
    <source>
        <dbReference type="EMBL" id="MDW0113459.1"/>
    </source>
</evidence>
<dbReference type="RefSeq" id="WP_317943815.1">
    <property type="nucleotide sequence ID" value="NZ_JAUBDI010000008.1"/>
</dbReference>
<reference evidence="2 3" key="1">
    <citation type="submission" date="2023-06" db="EMBL/GenBank/DDBJ databases">
        <title>Sporosarcina sp. nov., isolated from Korean traditional fermented seafood 'Jeotgal'.</title>
        <authorList>
            <person name="Yang A.I."/>
            <person name="Shin N.-R."/>
        </authorList>
    </citation>
    <scope>NUCLEOTIDE SEQUENCE [LARGE SCALE GENOMIC DNA]</scope>
    <source>
        <strain evidence="2 3">KCTC13119</strain>
    </source>
</reference>
<sequence>MTVNLNEKAIQLFEINEYDAALALLEQAVKEKRTVQSLNNLAWMYLYEEEDVRRAKPLLEEVVALCPNSHFPFNMLGEIALGEKDWESARELLTTSITIESSREAIHNLAVTDFHTGHFQQAADGFHAVAEDSDIVRWYEVIARIRNGELAVAKSILDEWNSESAHYLGAIEAADAYVELECWQEARDMFEKEWKDYFVSPYVIGRYAYVLFRLHDVHACRQVIDQAVEDKQVEIEEEKQEICDEHWSEADKADKVQELHEELKGLQQLFAKLQAGYRPVFEFELHSEGGCYLFGCKQHGHSEWVE</sequence>
<proteinExistence type="predicted"/>
<dbReference type="Proteomes" id="UP001282284">
    <property type="component" value="Unassembled WGS sequence"/>
</dbReference>
<evidence type="ECO:0000256" key="1">
    <source>
        <dbReference type="SAM" id="Coils"/>
    </source>
</evidence>
<dbReference type="Gene3D" id="1.25.40.10">
    <property type="entry name" value="Tetratricopeptide repeat domain"/>
    <property type="match status" value="1"/>
</dbReference>
<protein>
    <recommendedName>
        <fullName evidence="4">Tetratricopeptide repeat-containing protein</fullName>
    </recommendedName>
</protein>
<gene>
    <name evidence="2" type="ORF">QT711_09695</name>
</gene>
<dbReference type="SUPFAM" id="SSF48452">
    <property type="entry name" value="TPR-like"/>
    <property type="match status" value="1"/>
</dbReference>
<dbReference type="Pfam" id="PF13374">
    <property type="entry name" value="TPR_10"/>
    <property type="match status" value="1"/>
</dbReference>
<feature type="coiled-coil region" evidence="1">
    <location>
        <begin position="221"/>
        <end position="276"/>
    </location>
</feature>
<dbReference type="InterPro" id="IPR011990">
    <property type="entry name" value="TPR-like_helical_dom_sf"/>
</dbReference>